<name>A0ABS5C106_9BACT</name>
<reference evidence="1 2" key="1">
    <citation type="submission" date="2021-04" db="EMBL/GenBank/DDBJ databases">
        <authorList>
            <person name="Ivanova A."/>
        </authorList>
    </citation>
    <scope>NUCLEOTIDE SEQUENCE [LARGE SCALE GENOMIC DNA]</scope>
    <source>
        <strain evidence="1 2">G18</strain>
    </source>
</reference>
<dbReference type="Proteomes" id="UP000676565">
    <property type="component" value="Unassembled WGS sequence"/>
</dbReference>
<dbReference type="SUPFAM" id="SSF53474">
    <property type="entry name" value="alpha/beta-Hydrolases"/>
    <property type="match status" value="1"/>
</dbReference>
<comment type="caution">
    <text evidence="1">The sequence shown here is derived from an EMBL/GenBank/DDBJ whole genome shotgun (WGS) entry which is preliminary data.</text>
</comment>
<keyword evidence="1" id="KW-0378">Hydrolase</keyword>
<dbReference type="InterPro" id="IPR000801">
    <property type="entry name" value="Esterase-like"/>
</dbReference>
<dbReference type="PANTHER" id="PTHR48098">
    <property type="entry name" value="ENTEROCHELIN ESTERASE-RELATED"/>
    <property type="match status" value="1"/>
</dbReference>
<accession>A0ABS5C106</accession>
<dbReference type="Gene3D" id="3.40.50.1820">
    <property type="entry name" value="alpha/beta hydrolase"/>
    <property type="match status" value="1"/>
</dbReference>
<evidence type="ECO:0000313" key="1">
    <source>
        <dbReference type="EMBL" id="MBP3959665.1"/>
    </source>
</evidence>
<dbReference type="GO" id="GO:0016787">
    <property type="term" value="F:hydrolase activity"/>
    <property type="evidence" value="ECO:0007669"/>
    <property type="project" value="UniProtKB-KW"/>
</dbReference>
<evidence type="ECO:0000313" key="2">
    <source>
        <dbReference type="Proteomes" id="UP000676565"/>
    </source>
</evidence>
<dbReference type="InterPro" id="IPR029058">
    <property type="entry name" value="AB_hydrolase_fold"/>
</dbReference>
<proteinExistence type="predicted"/>
<protein>
    <submittedName>
        <fullName evidence="1">Alpha/beta hydrolase</fullName>
    </submittedName>
</protein>
<dbReference type="Pfam" id="PF00756">
    <property type="entry name" value="Esterase"/>
    <property type="match status" value="1"/>
</dbReference>
<dbReference type="InterPro" id="IPR050583">
    <property type="entry name" value="Mycobacterial_A85_antigen"/>
</dbReference>
<dbReference type="PANTHER" id="PTHR48098:SF6">
    <property type="entry name" value="FERRI-BACILLIBACTIN ESTERASE BESA"/>
    <property type="match status" value="1"/>
</dbReference>
<organism evidence="1 2">
    <name type="scientific">Gemmata palustris</name>
    <dbReference type="NCBI Taxonomy" id="2822762"/>
    <lineage>
        <taxon>Bacteria</taxon>
        <taxon>Pseudomonadati</taxon>
        <taxon>Planctomycetota</taxon>
        <taxon>Planctomycetia</taxon>
        <taxon>Gemmatales</taxon>
        <taxon>Gemmataceae</taxon>
        <taxon>Gemmata</taxon>
    </lineage>
</organism>
<gene>
    <name evidence="1" type="ORF">J8F10_30840</name>
</gene>
<sequence>MVEFVVRVPDDTPPWRQVFLAGDGPLGDWSATGVPLDRWGDGTHRARLELPAGYVGHFLATLGRWREAESDGHGHERLPRELHADGPSRIDVDVRGWDQTSVEYHHGFPSRFLPHARTISVWLPPGYGVQPDRRYPVFYLHDGQNLFDAHTAFAGVPWRADEVAEREIRAGTVPPVILVGVANTPDRLHEYGPQRCGRKRERDQSREYGRFLVEEVKPFIDALYRTRTEPEHTGVGGSSMGGLISLHLCKWYPAVFGKCAALSPSLWWDREYFLRNVTVAPGWLERCRVWVDVGEHESSSRVGSAATMRRTRRLARLLARHGPRGDERYRYTEVPGGAHNEGSWGARFDQVLRFLFTAV</sequence>
<keyword evidence="2" id="KW-1185">Reference proteome</keyword>
<dbReference type="EMBL" id="JAGKQQ010000001">
    <property type="protein sequence ID" value="MBP3959665.1"/>
    <property type="molecule type" value="Genomic_DNA"/>
</dbReference>
<dbReference type="RefSeq" id="WP_210660395.1">
    <property type="nucleotide sequence ID" value="NZ_JAGKQQ010000001.1"/>
</dbReference>